<gene>
    <name evidence="1" type="ORF">ME3_152</name>
</gene>
<proteinExistence type="predicted"/>
<organism evidence="1 2">
    <name type="scientific">Acinetobacter phage vB_AbaM_ME3</name>
    <dbReference type="NCBI Taxonomy" id="1837876"/>
    <lineage>
        <taxon>Viruses</taxon>
        <taxon>Duplodnaviria</taxon>
        <taxon>Heunggongvirae</taxon>
        <taxon>Uroviricota</taxon>
        <taxon>Caudoviricetes</taxon>
        <taxon>Metrivirus</taxon>
        <taxon>Metrivirus ME3</taxon>
    </lineage>
</organism>
<dbReference type="Proteomes" id="UP000225947">
    <property type="component" value="Segment"/>
</dbReference>
<keyword evidence="2" id="KW-1185">Reference proteome</keyword>
<sequence length="45" mass="4931">MKNVIFIIILSITPTITNALFFDGPKSKCSSLSNAACNNDNEKKK</sequence>
<accession>A0A172Q0K2</accession>
<protein>
    <submittedName>
        <fullName evidence="1">Uncharacterized protein</fullName>
    </submittedName>
</protein>
<evidence type="ECO:0000313" key="2">
    <source>
        <dbReference type="Proteomes" id="UP000225947"/>
    </source>
</evidence>
<reference evidence="2" key="1">
    <citation type="submission" date="2016-03" db="EMBL/GenBank/DDBJ databases">
        <title>Characterization of Acinetobacter baumannii phage vB_AbaM_ME3.</title>
        <authorList>
            <person name="Buttimer C.T.H."/>
            <person name="Elbreki M."/>
            <person name="Coffey A."/>
        </authorList>
    </citation>
    <scope>NUCLEOTIDE SEQUENCE [LARGE SCALE GENOMIC DNA]</scope>
</reference>
<dbReference type="EMBL" id="KU935715">
    <property type="protein sequence ID" value="AND75313.1"/>
    <property type="molecule type" value="Genomic_DNA"/>
</dbReference>
<evidence type="ECO:0000313" key="1">
    <source>
        <dbReference type="EMBL" id="AND75313.1"/>
    </source>
</evidence>
<name>A0A172Q0K2_9CAUD</name>